<gene>
    <name evidence="2" type="ORF">E4O92_04825</name>
</gene>
<dbReference type="OrthoDB" id="8748949at2"/>
<dbReference type="EMBL" id="SPUM01000031">
    <property type="protein sequence ID" value="TFW33983.1"/>
    <property type="molecule type" value="Genomic_DNA"/>
</dbReference>
<comment type="caution">
    <text evidence="2">The sequence shown here is derived from an EMBL/GenBank/DDBJ whole genome shotgun (WGS) entry which is preliminary data.</text>
</comment>
<reference evidence="2 3" key="1">
    <citation type="submission" date="2019-03" db="EMBL/GenBank/DDBJ databases">
        <title>Draft genome of Massilia hortus sp. nov., a novel bacterial species of the Oxalobacteraceae family.</title>
        <authorList>
            <person name="Peta V."/>
            <person name="Raths R."/>
            <person name="Bucking H."/>
        </authorList>
    </citation>
    <scope>NUCLEOTIDE SEQUENCE [LARGE SCALE GENOMIC DNA]</scope>
    <source>
        <strain evidence="2 3">ONC3</strain>
    </source>
</reference>
<name>A0A4Y9T2G1_9BURK</name>
<evidence type="ECO:0000313" key="3">
    <source>
        <dbReference type="Proteomes" id="UP000297258"/>
    </source>
</evidence>
<dbReference type="AlphaFoldDB" id="A0A4Y9T2G1"/>
<organism evidence="2 3">
    <name type="scientific">Massilia horti</name>
    <dbReference type="NCBI Taxonomy" id="2562153"/>
    <lineage>
        <taxon>Bacteria</taxon>
        <taxon>Pseudomonadati</taxon>
        <taxon>Pseudomonadota</taxon>
        <taxon>Betaproteobacteria</taxon>
        <taxon>Burkholderiales</taxon>
        <taxon>Oxalobacteraceae</taxon>
        <taxon>Telluria group</taxon>
        <taxon>Massilia</taxon>
    </lineage>
</organism>
<dbReference type="Proteomes" id="UP000297258">
    <property type="component" value="Unassembled WGS sequence"/>
</dbReference>
<evidence type="ECO:0000259" key="1">
    <source>
        <dbReference type="Pfam" id="PF14317"/>
    </source>
</evidence>
<sequence>MLWSNRQAPAEQAAECAEIAATAAEAPLALALSVGCAPCELHFWVRYSLSEYVSFMWQHTGFLIRRRRIGWPVNVYMRIKSTLGAALNFMLLRRARRMYEFTIDDHGIVRTSDTGVSLIGWDDVMGLRSYARGLMMVLKRGTLPIPFRCLKGDEADALRALVAAHKGGGQE</sequence>
<proteinExistence type="predicted"/>
<protein>
    <submittedName>
        <fullName evidence="2">YcxB family protein</fullName>
    </submittedName>
</protein>
<evidence type="ECO:0000313" key="2">
    <source>
        <dbReference type="EMBL" id="TFW33983.1"/>
    </source>
</evidence>
<dbReference type="InterPro" id="IPR025588">
    <property type="entry name" value="YcxB-like_C"/>
</dbReference>
<dbReference type="RefSeq" id="WP_135188618.1">
    <property type="nucleotide sequence ID" value="NZ_SPUM01000031.1"/>
</dbReference>
<keyword evidence="3" id="KW-1185">Reference proteome</keyword>
<feature type="domain" description="YcxB-like C-terminal" evidence="1">
    <location>
        <begin position="103"/>
        <end position="161"/>
    </location>
</feature>
<dbReference type="Pfam" id="PF14317">
    <property type="entry name" value="YcxB"/>
    <property type="match status" value="1"/>
</dbReference>
<accession>A0A4Y9T2G1</accession>